<dbReference type="EMBL" id="JBANQN010000001">
    <property type="protein sequence ID" value="KAK6806023.1"/>
    <property type="molecule type" value="Genomic_DNA"/>
</dbReference>
<reference evidence="1 2" key="1">
    <citation type="submission" date="2024-02" db="EMBL/GenBank/DDBJ databases">
        <title>de novo genome assembly of Solanum bulbocastanum strain 11H21.</title>
        <authorList>
            <person name="Hosaka A.J."/>
        </authorList>
    </citation>
    <scope>NUCLEOTIDE SEQUENCE [LARGE SCALE GENOMIC DNA]</scope>
    <source>
        <tissue evidence="1">Young leaves</tissue>
    </source>
</reference>
<comment type="caution">
    <text evidence="1">The sequence shown here is derived from an EMBL/GenBank/DDBJ whole genome shotgun (WGS) entry which is preliminary data.</text>
</comment>
<evidence type="ECO:0000313" key="1">
    <source>
        <dbReference type="EMBL" id="KAK6806023.1"/>
    </source>
</evidence>
<sequence length="92" mass="10137">MDPLQVHRSIWLMLEEVVVHAMKGVVVLLHAPVESLAGAHRRMQAWSTRDARVESTVGAILAHVQRVKPLLERPTASVVLPAPVPPVPPLNY</sequence>
<keyword evidence="2" id="KW-1185">Reference proteome</keyword>
<organism evidence="1 2">
    <name type="scientific">Solanum bulbocastanum</name>
    <name type="common">Wild potato</name>
    <dbReference type="NCBI Taxonomy" id="147425"/>
    <lineage>
        <taxon>Eukaryota</taxon>
        <taxon>Viridiplantae</taxon>
        <taxon>Streptophyta</taxon>
        <taxon>Embryophyta</taxon>
        <taxon>Tracheophyta</taxon>
        <taxon>Spermatophyta</taxon>
        <taxon>Magnoliopsida</taxon>
        <taxon>eudicotyledons</taxon>
        <taxon>Gunneridae</taxon>
        <taxon>Pentapetalae</taxon>
        <taxon>asterids</taxon>
        <taxon>lamiids</taxon>
        <taxon>Solanales</taxon>
        <taxon>Solanaceae</taxon>
        <taxon>Solanoideae</taxon>
        <taxon>Solaneae</taxon>
        <taxon>Solanum</taxon>
    </lineage>
</organism>
<proteinExistence type="predicted"/>
<name>A0AAN8YQ50_SOLBU</name>
<evidence type="ECO:0000313" key="2">
    <source>
        <dbReference type="Proteomes" id="UP001371456"/>
    </source>
</evidence>
<gene>
    <name evidence="1" type="ORF">RDI58_003808</name>
</gene>
<protein>
    <submittedName>
        <fullName evidence="1">Uncharacterized protein</fullName>
    </submittedName>
</protein>
<dbReference type="Proteomes" id="UP001371456">
    <property type="component" value="Unassembled WGS sequence"/>
</dbReference>
<dbReference type="AlphaFoldDB" id="A0AAN8YQ50"/>
<accession>A0AAN8YQ50</accession>